<dbReference type="RefSeq" id="WP_051993609.1">
    <property type="nucleotide sequence ID" value="NZ_AODF01000028.1"/>
</dbReference>
<dbReference type="Pfam" id="PF18483">
    <property type="entry name" value="Lectin_L-type_dom"/>
    <property type="match status" value="1"/>
</dbReference>
<dbReference type="SUPFAM" id="SSF49899">
    <property type="entry name" value="Concanavalin A-like lectins/glucanases"/>
    <property type="match status" value="1"/>
</dbReference>
<evidence type="ECO:0000313" key="2">
    <source>
        <dbReference type="Proteomes" id="UP000019249"/>
    </source>
</evidence>
<accession>A0ABP3AVX9</accession>
<evidence type="ECO:0000313" key="1">
    <source>
        <dbReference type="EMBL" id="EUJ28479.1"/>
    </source>
</evidence>
<dbReference type="InterPro" id="IPR013320">
    <property type="entry name" value="ConA-like_dom_sf"/>
</dbReference>
<reference evidence="1 2" key="1">
    <citation type="journal article" date="2014" name="Int. J. Syst. Evol. Microbiol.">
        <title>Listeria floridensis sp. nov., Listeria aquatica sp. nov., Listeria cornellensis sp. nov., Listeria riparia sp. nov. and Listeria grandensis sp. nov., from agricultural and natural environments.</title>
        <authorList>
            <person name="den Bakker H.C."/>
            <person name="Warchocki S."/>
            <person name="Wright E.M."/>
            <person name="Allred A.F."/>
            <person name="Ahlstrom C."/>
            <person name="Manuel C.S."/>
            <person name="Stasiewicz M.J."/>
            <person name="Burrell A."/>
            <person name="Roof S."/>
            <person name="Strawn L."/>
            <person name="Fortes E.D."/>
            <person name="Nightingale K.K."/>
            <person name="Kephart D."/>
            <person name="Wiedmann M."/>
        </authorList>
    </citation>
    <scope>NUCLEOTIDE SEQUENCE [LARGE SCALE GENOMIC DNA]</scope>
    <source>
        <strain evidence="1 2">FSL S10-1187</strain>
    </source>
</reference>
<sequence>MPPAGIKLTDVFQVPSGANSSVIESDDLDIVEITADRKNQAGAIWNTDGNMMDLTKDFKTSMYLYFGDRGEKAADGMAFVMQADKNKNKAFRTGEGARLGVWDSASYKDFGMAIMNSFAVEFDTHYNSEFDAAIPKGKNHIAWGYPGKKSTYHDEWKLIGSYRWLNHEDPIFPKNNYLSDGKWHHFVVKWDAERSTLTYQFDTMRTISIPIDVKDVFGTSQVYWGFTGSTGSDYANNRVVFEEIPELLEGETKEKIVDQRDGKSIEGKEVHAEDVLTYEIDTQYLKGKTAWKDVFLKKKIESLR</sequence>
<proteinExistence type="predicted"/>
<keyword evidence="2" id="KW-1185">Reference proteome</keyword>
<dbReference type="InterPro" id="IPR056573">
    <property type="entry name" value="Lectin_L-type_dom"/>
</dbReference>
<dbReference type="Proteomes" id="UP000019249">
    <property type="component" value="Unassembled WGS sequence"/>
</dbReference>
<organism evidence="1 2">
    <name type="scientific">Listeria floridensis FSL S10-1187</name>
    <dbReference type="NCBI Taxonomy" id="1265817"/>
    <lineage>
        <taxon>Bacteria</taxon>
        <taxon>Bacillati</taxon>
        <taxon>Bacillota</taxon>
        <taxon>Bacilli</taxon>
        <taxon>Bacillales</taxon>
        <taxon>Listeriaceae</taxon>
        <taxon>Listeria</taxon>
    </lineage>
</organism>
<dbReference type="CDD" id="cd01951">
    <property type="entry name" value="lectin_L-type"/>
    <property type="match status" value="1"/>
</dbReference>
<comment type="caution">
    <text evidence="1">The sequence shown here is derived from an EMBL/GenBank/DDBJ whole genome shotgun (WGS) entry which is preliminary data.</text>
</comment>
<dbReference type="InterPro" id="IPR050258">
    <property type="entry name" value="Leguminous_Lectin"/>
</dbReference>
<dbReference type="PANTHER" id="PTHR32401">
    <property type="entry name" value="CONCANAVALIN A-LIKE LECTIN FAMILY PROTEIN"/>
    <property type="match status" value="1"/>
</dbReference>
<gene>
    <name evidence="1" type="ORF">MFLO_12056</name>
</gene>
<dbReference type="EMBL" id="AODF01000028">
    <property type="protein sequence ID" value="EUJ28479.1"/>
    <property type="molecule type" value="Genomic_DNA"/>
</dbReference>
<protein>
    <submittedName>
        <fullName evidence="1">Legume lectin domain-containing protein</fullName>
    </submittedName>
</protein>
<name>A0ABP3AVX9_9LIST</name>
<dbReference type="Gene3D" id="2.60.120.200">
    <property type="match status" value="1"/>
</dbReference>
<dbReference type="PANTHER" id="PTHR32401:SF48">
    <property type="entry name" value="LEGUME LECTIN DOMAIN-CONTAINING PROTEIN"/>
    <property type="match status" value="1"/>
</dbReference>